<dbReference type="Gene3D" id="1.10.10.60">
    <property type="entry name" value="Homeodomain-like"/>
    <property type="match status" value="1"/>
</dbReference>
<protein>
    <submittedName>
        <fullName evidence="5">Helix-turn-helix domain-containing protein</fullName>
    </submittedName>
</protein>
<dbReference type="SMART" id="SM00342">
    <property type="entry name" value="HTH_ARAC"/>
    <property type="match status" value="1"/>
</dbReference>
<dbReference type="Pfam" id="PF12833">
    <property type="entry name" value="HTH_18"/>
    <property type="match status" value="1"/>
</dbReference>
<dbReference type="InterPro" id="IPR050204">
    <property type="entry name" value="AraC_XylS_family_regulators"/>
</dbReference>
<evidence type="ECO:0000256" key="2">
    <source>
        <dbReference type="ARBA" id="ARBA00023125"/>
    </source>
</evidence>
<dbReference type="RefSeq" id="WP_210805856.1">
    <property type="nucleotide sequence ID" value="NZ_JAGQDG010000001.1"/>
</dbReference>
<comment type="caution">
    <text evidence="5">The sequence shown here is derived from an EMBL/GenBank/DDBJ whole genome shotgun (WGS) entry which is preliminary data.</text>
</comment>
<evidence type="ECO:0000256" key="3">
    <source>
        <dbReference type="ARBA" id="ARBA00023163"/>
    </source>
</evidence>
<dbReference type="InterPro" id="IPR018062">
    <property type="entry name" value="HTH_AraC-typ_CS"/>
</dbReference>
<dbReference type="SUPFAM" id="SSF46689">
    <property type="entry name" value="Homeodomain-like"/>
    <property type="match status" value="1"/>
</dbReference>
<dbReference type="InterPro" id="IPR018060">
    <property type="entry name" value="HTH_AraC"/>
</dbReference>
<name>A0ABS5DSU2_9BURK</name>
<keyword evidence="1" id="KW-0805">Transcription regulation</keyword>
<dbReference type="Proteomes" id="UP000672097">
    <property type="component" value="Unassembled WGS sequence"/>
</dbReference>
<dbReference type="SUPFAM" id="SSF51182">
    <property type="entry name" value="RmlC-like cupins"/>
    <property type="match status" value="1"/>
</dbReference>
<keyword evidence="6" id="KW-1185">Reference proteome</keyword>
<feature type="domain" description="HTH araC/xylS-type" evidence="4">
    <location>
        <begin position="140"/>
        <end position="241"/>
    </location>
</feature>
<dbReference type="EMBL" id="JAGQDG010000001">
    <property type="protein sequence ID" value="MBQ0934212.1"/>
    <property type="molecule type" value="Genomic_DNA"/>
</dbReference>
<evidence type="ECO:0000313" key="6">
    <source>
        <dbReference type="Proteomes" id="UP000672097"/>
    </source>
</evidence>
<keyword evidence="3" id="KW-0804">Transcription</keyword>
<gene>
    <name evidence="5" type="ORF">KAK11_02650</name>
</gene>
<keyword evidence="2" id="KW-0238">DNA-binding</keyword>
<evidence type="ECO:0000256" key="1">
    <source>
        <dbReference type="ARBA" id="ARBA00023015"/>
    </source>
</evidence>
<sequence>MTTPGLARFQEVPVLPRIAVGAARALYVEPGLNLSPHVNATVTVALALQGSFGLRLWGREKKWSEWQTLQAACIPAQTLHHLRAAGPMVFLYLDPLADVLPNPSPSALSQGRARLLALPQPLDLDNAFAAMGLQAQGPQDRRIASVARALDRQPDQFNHLREAAAMAGLSGSRFRARFAKEVGLPFRRYRLWRRMAVVMRELAAGHNLTTAAMAAGFASASHLSSSFKQMFGLAPSALAALGVEIDLSADPAGFVG</sequence>
<dbReference type="PROSITE" id="PS00041">
    <property type="entry name" value="HTH_ARAC_FAMILY_1"/>
    <property type="match status" value="1"/>
</dbReference>
<dbReference type="PANTHER" id="PTHR46796">
    <property type="entry name" value="HTH-TYPE TRANSCRIPTIONAL ACTIVATOR RHAS-RELATED"/>
    <property type="match status" value="1"/>
</dbReference>
<proteinExistence type="predicted"/>
<dbReference type="InterPro" id="IPR009057">
    <property type="entry name" value="Homeodomain-like_sf"/>
</dbReference>
<accession>A0ABS5DSU2</accession>
<reference evidence="5 6" key="1">
    <citation type="submission" date="2021-04" db="EMBL/GenBank/DDBJ databases">
        <title>The genome sequence of type strain Ideonella paludis KCTC 32238.</title>
        <authorList>
            <person name="Liu Y."/>
        </authorList>
    </citation>
    <scope>NUCLEOTIDE SEQUENCE [LARGE SCALE GENOMIC DNA]</scope>
    <source>
        <strain evidence="5 6">KCTC 32238</strain>
    </source>
</reference>
<evidence type="ECO:0000259" key="4">
    <source>
        <dbReference type="PROSITE" id="PS01124"/>
    </source>
</evidence>
<evidence type="ECO:0000313" key="5">
    <source>
        <dbReference type="EMBL" id="MBQ0934212.1"/>
    </source>
</evidence>
<dbReference type="InterPro" id="IPR011051">
    <property type="entry name" value="RmlC_Cupin_sf"/>
</dbReference>
<organism evidence="5 6">
    <name type="scientific">Ideonella paludis</name>
    <dbReference type="NCBI Taxonomy" id="1233411"/>
    <lineage>
        <taxon>Bacteria</taxon>
        <taxon>Pseudomonadati</taxon>
        <taxon>Pseudomonadota</taxon>
        <taxon>Betaproteobacteria</taxon>
        <taxon>Burkholderiales</taxon>
        <taxon>Sphaerotilaceae</taxon>
        <taxon>Ideonella</taxon>
    </lineage>
</organism>
<dbReference type="PROSITE" id="PS01124">
    <property type="entry name" value="HTH_ARAC_FAMILY_2"/>
    <property type="match status" value="1"/>
</dbReference>